<evidence type="ECO:0000256" key="2">
    <source>
        <dbReference type="ARBA" id="ARBA00006991"/>
    </source>
</evidence>
<keyword evidence="7" id="KW-0805">Transcription regulation</keyword>
<evidence type="ECO:0000256" key="3">
    <source>
        <dbReference type="ARBA" id="ARBA00022723"/>
    </source>
</evidence>
<dbReference type="GO" id="GO:0000978">
    <property type="term" value="F:RNA polymerase II cis-regulatory region sequence-specific DNA binding"/>
    <property type="evidence" value="ECO:0007669"/>
    <property type="project" value="TreeGrafter"/>
</dbReference>
<name>A0A8H3ETM7_9LECA</name>
<dbReference type="AlphaFoldDB" id="A0A8H3ETM7"/>
<feature type="compositionally biased region" description="Polar residues" evidence="13">
    <location>
        <begin position="13"/>
        <end position="22"/>
    </location>
</feature>
<evidence type="ECO:0000256" key="4">
    <source>
        <dbReference type="ARBA" id="ARBA00022737"/>
    </source>
</evidence>
<keyword evidence="4" id="KW-0677">Repeat</keyword>
<evidence type="ECO:0000256" key="1">
    <source>
        <dbReference type="ARBA" id="ARBA00004123"/>
    </source>
</evidence>
<organism evidence="15 16">
    <name type="scientific">Heterodermia speciosa</name>
    <dbReference type="NCBI Taxonomy" id="116794"/>
    <lineage>
        <taxon>Eukaryota</taxon>
        <taxon>Fungi</taxon>
        <taxon>Dikarya</taxon>
        <taxon>Ascomycota</taxon>
        <taxon>Pezizomycotina</taxon>
        <taxon>Lecanoromycetes</taxon>
        <taxon>OSLEUM clade</taxon>
        <taxon>Lecanoromycetidae</taxon>
        <taxon>Caliciales</taxon>
        <taxon>Physciaceae</taxon>
        <taxon>Heterodermia</taxon>
    </lineage>
</organism>
<evidence type="ECO:0000256" key="6">
    <source>
        <dbReference type="ARBA" id="ARBA00022833"/>
    </source>
</evidence>
<evidence type="ECO:0000256" key="7">
    <source>
        <dbReference type="ARBA" id="ARBA00023015"/>
    </source>
</evidence>
<feature type="compositionally biased region" description="Polar residues" evidence="13">
    <location>
        <begin position="207"/>
        <end position="216"/>
    </location>
</feature>
<gene>
    <name evidence="15" type="ORF">HETSPECPRED_000935</name>
</gene>
<evidence type="ECO:0000256" key="10">
    <source>
        <dbReference type="ARBA" id="ARBA00023242"/>
    </source>
</evidence>
<dbReference type="GO" id="GO:0008270">
    <property type="term" value="F:zinc ion binding"/>
    <property type="evidence" value="ECO:0007669"/>
    <property type="project" value="UniProtKB-KW"/>
</dbReference>
<keyword evidence="5 11" id="KW-0863">Zinc-finger</keyword>
<feature type="region of interest" description="Disordered" evidence="13">
    <location>
        <begin position="295"/>
        <end position="390"/>
    </location>
</feature>
<dbReference type="InterPro" id="IPR036236">
    <property type="entry name" value="Znf_C2H2_sf"/>
</dbReference>
<dbReference type="EMBL" id="CAJPDS010000011">
    <property type="protein sequence ID" value="CAF9912424.1"/>
    <property type="molecule type" value="Genomic_DNA"/>
</dbReference>
<feature type="domain" description="C2H2-type" evidence="14">
    <location>
        <begin position="472"/>
        <end position="499"/>
    </location>
</feature>
<protein>
    <recommendedName>
        <fullName evidence="14">C2H2-type domain-containing protein</fullName>
    </recommendedName>
</protein>
<dbReference type="InterPro" id="IPR050527">
    <property type="entry name" value="Snail/Krueppel_Znf"/>
</dbReference>
<dbReference type="Pfam" id="PF00096">
    <property type="entry name" value="zf-C2H2"/>
    <property type="match status" value="2"/>
</dbReference>
<comment type="caution">
    <text evidence="15">The sequence shown here is derived from an EMBL/GenBank/DDBJ whole genome shotgun (WGS) entry which is preliminary data.</text>
</comment>
<accession>A0A8H3ETM7</accession>
<evidence type="ECO:0000313" key="15">
    <source>
        <dbReference type="EMBL" id="CAF9912424.1"/>
    </source>
</evidence>
<dbReference type="SUPFAM" id="SSF57667">
    <property type="entry name" value="beta-beta-alpha zinc fingers"/>
    <property type="match status" value="1"/>
</dbReference>
<keyword evidence="3" id="KW-0479">Metal-binding</keyword>
<dbReference type="PROSITE" id="PS00028">
    <property type="entry name" value="ZINC_FINGER_C2H2_1"/>
    <property type="match status" value="1"/>
</dbReference>
<dbReference type="FunFam" id="3.30.160.60:FF:000630">
    <property type="entry name" value="Zinc finger protein 180"/>
    <property type="match status" value="1"/>
</dbReference>
<keyword evidence="12" id="KW-0175">Coiled coil</keyword>
<sequence length="527" mass="55792">MFLGVAQTSEYWPGATSATPYPSQKALPTPPGAEEGAFKPPGFHRESSNHGTLTAIQQNGMTVSNMDTTGPASSLTARRSAASNLPNFELPPPQLSGHHKYPAYPINAGNMQAAPANVNIGNLLTPPSQIPGDSLSPISSGMNTNSPPAAQGLPPFTPTGFGWPPPATGMTPNFSTGSGTTPQPWAQGLNPLFPPRGVFSPSLGSLARQNTNSPSASDGLPPPPYDLNAVLPFPSAMPSMVAPVTLPAIAAQQQQQQQQQQQAQQQQQQQAQQAHQQQQHQQAQQQVMAQIMGSLPTPVSAGSAPAQASPTDSYPSQRPPSTPTHYHGSQPSSTPQSGQFPVFQGPSPVQASPIGNAPSAPKLSPTNGHLSHTQPGVSPHGHNFPRPAFPSYSGLPGPIMTNVHSPNGQMSVVGSLPYGFNSGHAAHLQQLYGPPQTPLNERPFKCDQCPQSFNRNHDLKRHKRIHLAVKPFPCGHCDKSFSRKDALKRHILVKGCGKPEKKREPPSGTSPDKAERQNSEDNSVSPQ</sequence>
<feature type="coiled-coil region" evidence="12">
    <location>
        <begin position="249"/>
        <end position="286"/>
    </location>
</feature>
<feature type="region of interest" description="Disordered" evidence="13">
    <location>
        <begin position="176"/>
        <end position="223"/>
    </location>
</feature>
<feature type="region of interest" description="Disordered" evidence="13">
    <location>
        <begin position="13"/>
        <end position="80"/>
    </location>
</feature>
<evidence type="ECO:0000256" key="9">
    <source>
        <dbReference type="ARBA" id="ARBA00023163"/>
    </source>
</evidence>
<keyword evidence="8" id="KW-0238">DNA-binding</keyword>
<dbReference type="FunFam" id="3.30.160.60:FF:001156">
    <property type="entry name" value="Zinc finger protein 407"/>
    <property type="match status" value="1"/>
</dbReference>
<feature type="compositionally biased region" description="Low complexity" evidence="13">
    <location>
        <begin position="328"/>
        <end position="339"/>
    </location>
</feature>
<evidence type="ECO:0000313" key="16">
    <source>
        <dbReference type="Proteomes" id="UP000664521"/>
    </source>
</evidence>
<feature type="compositionally biased region" description="Polar residues" evidence="13">
    <location>
        <begin position="364"/>
        <end position="376"/>
    </location>
</feature>
<evidence type="ECO:0000256" key="13">
    <source>
        <dbReference type="SAM" id="MobiDB-lite"/>
    </source>
</evidence>
<feature type="domain" description="C2H2-type" evidence="14">
    <location>
        <begin position="444"/>
        <end position="471"/>
    </location>
</feature>
<dbReference type="OrthoDB" id="8922241at2759"/>
<feature type="compositionally biased region" description="Polar residues" evidence="13">
    <location>
        <begin position="306"/>
        <end position="316"/>
    </location>
</feature>
<evidence type="ECO:0000256" key="8">
    <source>
        <dbReference type="ARBA" id="ARBA00023125"/>
    </source>
</evidence>
<feature type="compositionally biased region" description="Polar residues" evidence="13">
    <location>
        <begin position="49"/>
        <end position="71"/>
    </location>
</feature>
<dbReference type="Gene3D" id="3.30.160.60">
    <property type="entry name" value="Classic Zinc Finger"/>
    <property type="match status" value="2"/>
</dbReference>
<reference evidence="15" key="1">
    <citation type="submission" date="2021-03" db="EMBL/GenBank/DDBJ databases">
        <authorList>
            <person name="Tagirdzhanova G."/>
        </authorList>
    </citation>
    <scope>NUCLEOTIDE SEQUENCE</scope>
</reference>
<keyword evidence="6" id="KW-0862">Zinc</keyword>
<evidence type="ECO:0000256" key="5">
    <source>
        <dbReference type="ARBA" id="ARBA00022771"/>
    </source>
</evidence>
<evidence type="ECO:0000259" key="14">
    <source>
        <dbReference type="PROSITE" id="PS50157"/>
    </source>
</evidence>
<dbReference type="PANTHER" id="PTHR24388">
    <property type="entry name" value="ZINC FINGER PROTEIN"/>
    <property type="match status" value="1"/>
</dbReference>
<dbReference type="PANTHER" id="PTHR24388:SF54">
    <property type="entry name" value="PROTEIN ESCARGOT"/>
    <property type="match status" value="1"/>
</dbReference>
<keyword evidence="16" id="KW-1185">Reference proteome</keyword>
<dbReference type="SMART" id="SM00355">
    <property type="entry name" value="ZnF_C2H2"/>
    <property type="match status" value="2"/>
</dbReference>
<dbReference type="GO" id="GO:0000981">
    <property type="term" value="F:DNA-binding transcription factor activity, RNA polymerase II-specific"/>
    <property type="evidence" value="ECO:0007669"/>
    <property type="project" value="TreeGrafter"/>
</dbReference>
<comment type="similarity">
    <text evidence="2">Belongs to the krueppel C2H2-type zinc-finger protein family.</text>
</comment>
<dbReference type="InterPro" id="IPR013087">
    <property type="entry name" value="Znf_C2H2_type"/>
</dbReference>
<keyword evidence="10" id="KW-0539">Nucleus</keyword>
<proteinExistence type="inferred from homology"/>
<keyword evidence="9" id="KW-0804">Transcription</keyword>
<dbReference type="Proteomes" id="UP000664521">
    <property type="component" value="Unassembled WGS sequence"/>
</dbReference>
<dbReference type="PROSITE" id="PS50157">
    <property type="entry name" value="ZINC_FINGER_C2H2_2"/>
    <property type="match status" value="2"/>
</dbReference>
<evidence type="ECO:0000256" key="12">
    <source>
        <dbReference type="SAM" id="Coils"/>
    </source>
</evidence>
<feature type="region of interest" description="Disordered" evidence="13">
    <location>
        <begin position="492"/>
        <end position="527"/>
    </location>
</feature>
<comment type="subcellular location">
    <subcellularLocation>
        <location evidence="1">Nucleus</location>
    </subcellularLocation>
</comment>
<evidence type="ECO:0000256" key="11">
    <source>
        <dbReference type="PROSITE-ProRule" id="PRU00042"/>
    </source>
</evidence>
<dbReference type="GO" id="GO:0005634">
    <property type="term" value="C:nucleus"/>
    <property type="evidence" value="ECO:0007669"/>
    <property type="project" value="UniProtKB-SubCell"/>
</dbReference>